<reference evidence="1 2" key="1">
    <citation type="submission" date="2020-08" db="EMBL/GenBank/DDBJ databases">
        <authorList>
            <person name="Newling K."/>
            <person name="Davey J."/>
            <person name="Forrester S."/>
        </authorList>
    </citation>
    <scope>NUCLEOTIDE SEQUENCE [LARGE SCALE GENOMIC DNA]</scope>
    <source>
        <strain evidence="2">Crithidia deanei Carvalho (ATCC PRA-265)</strain>
    </source>
</reference>
<dbReference type="VEuPathDB" id="TriTrypDB:ADEAN_000959600"/>
<accession>A0A7G2CSA8</accession>
<evidence type="ECO:0000313" key="1">
    <source>
        <dbReference type="EMBL" id="CAD2222057.1"/>
    </source>
</evidence>
<proteinExistence type="predicted"/>
<organism evidence="1 2">
    <name type="scientific">Angomonas deanei</name>
    <dbReference type="NCBI Taxonomy" id="59799"/>
    <lineage>
        <taxon>Eukaryota</taxon>
        <taxon>Discoba</taxon>
        <taxon>Euglenozoa</taxon>
        <taxon>Kinetoplastea</taxon>
        <taxon>Metakinetoplastina</taxon>
        <taxon>Trypanosomatida</taxon>
        <taxon>Trypanosomatidae</taxon>
        <taxon>Strigomonadinae</taxon>
        <taxon>Angomonas</taxon>
    </lineage>
</organism>
<sequence length="497" mass="53604">MEDPPSYSYFFPPKPSFCDWVSEDSRRLKWDWLAEERMAGFHDGEDPLDEPLPSSSTYIAHLSGDPFAVGRVCILFTTGAPLILPLLPLSTPVSFADGSTLRWSGGVSVQWPTDTVQPRAELVVGELSSLLAFCSEDGEGSSAEGAGLVTSAFHSVPYKLVWRSRLRNSVVVSLTCEECLECITFPDTGSSTFQRNTAVKKRFQLPRGTVPLDVIETANYGFIIVGTYTHGALVCGTLPDGSIASIVRRVDLCGCASPFFPITHIIPLFPDSGYTGLNFLQQGVLVCSSSFETYSVVVKLNNGVADYALQTTCTCGTSPTFRVCDSAALIAESAGKFSQVTLGADKGSVCWGMSHPVVSYNAGRALDGANAAGCSACTSEPYIEIKTNFNGVYRRFWLAGVTSENVLVLLRGTRTLNALKPCTTVTLTPPTTTTLGDDEQRGPKNESTGIAVAMADDNCLAYAVSHHFNCVSLFSVRFKNTDKRLRDDKSDSSSNHE</sequence>
<name>A0A7G2CSA8_9TRYP</name>
<dbReference type="Proteomes" id="UP000515908">
    <property type="component" value="Chromosome 24"/>
</dbReference>
<gene>
    <name evidence="1" type="ORF">ADEAN_000959600</name>
</gene>
<dbReference type="AlphaFoldDB" id="A0A7G2CSA8"/>
<keyword evidence="2" id="KW-1185">Reference proteome</keyword>
<dbReference type="EMBL" id="LR877168">
    <property type="protein sequence ID" value="CAD2222057.1"/>
    <property type="molecule type" value="Genomic_DNA"/>
</dbReference>
<protein>
    <submittedName>
        <fullName evidence="1">Uncharacterized protein</fullName>
    </submittedName>
</protein>
<evidence type="ECO:0000313" key="2">
    <source>
        <dbReference type="Proteomes" id="UP000515908"/>
    </source>
</evidence>